<dbReference type="PANTHER" id="PTHR43304">
    <property type="entry name" value="PHYTOCHROME-LIKE PROTEIN CPH1"/>
    <property type="match status" value="1"/>
</dbReference>
<name>A0A7H0GTB5_9BACT</name>
<evidence type="ECO:0000313" key="9">
    <source>
        <dbReference type="Proteomes" id="UP000516093"/>
    </source>
</evidence>
<keyword evidence="3" id="KW-0597">Phosphoprotein</keyword>
<dbReference type="Gene3D" id="1.10.287.130">
    <property type="match status" value="1"/>
</dbReference>
<dbReference type="AlphaFoldDB" id="A0A7H0GTB5"/>
<dbReference type="NCBIfam" id="TIGR00229">
    <property type="entry name" value="sensory_box"/>
    <property type="match status" value="1"/>
</dbReference>
<dbReference type="InterPro" id="IPR052162">
    <property type="entry name" value="Sensor_kinase/Photoreceptor"/>
</dbReference>
<evidence type="ECO:0000259" key="7">
    <source>
        <dbReference type="PROSITE" id="PS50109"/>
    </source>
</evidence>
<evidence type="ECO:0000256" key="2">
    <source>
        <dbReference type="ARBA" id="ARBA00012438"/>
    </source>
</evidence>
<feature type="domain" description="Histidine kinase" evidence="7">
    <location>
        <begin position="214"/>
        <end position="431"/>
    </location>
</feature>
<dbReference type="SUPFAM" id="SSF55785">
    <property type="entry name" value="PYP-like sensor domain (PAS domain)"/>
    <property type="match status" value="1"/>
</dbReference>
<reference evidence="8 9" key="1">
    <citation type="submission" date="2020-08" db="EMBL/GenBank/DDBJ databases">
        <title>Genome sequence of Hymenobacter qilianensis JCM 19763T.</title>
        <authorList>
            <person name="Hyun D.-W."/>
            <person name="Bae J.-W."/>
        </authorList>
    </citation>
    <scope>NUCLEOTIDE SEQUENCE [LARGE SCALE GENOMIC DNA]</scope>
    <source>
        <strain evidence="8 9">JCM 19763</strain>
    </source>
</reference>
<dbReference type="SUPFAM" id="SSF55874">
    <property type="entry name" value="ATPase domain of HSP90 chaperone/DNA topoisomerase II/histidine kinase"/>
    <property type="match status" value="1"/>
</dbReference>
<evidence type="ECO:0000313" key="8">
    <source>
        <dbReference type="EMBL" id="QNP51531.1"/>
    </source>
</evidence>
<dbReference type="EMBL" id="CP060784">
    <property type="protein sequence ID" value="QNP51531.1"/>
    <property type="molecule type" value="Genomic_DNA"/>
</dbReference>
<dbReference type="SMART" id="SM00387">
    <property type="entry name" value="HATPase_c"/>
    <property type="match status" value="1"/>
</dbReference>
<feature type="coiled-coil region" evidence="6">
    <location>
        <begin position="159"/>
        <end position="207"/>
    </location>
</feature>
<keyword evidence="6" id="KW-0175">Coiled coil</keyword>
<evidence type="ECO:0000256" key="1">
    <source>
        <dbReference type="ARBA" id="ARBA00000085"/>
    </source>
</evidence>
<dbReference type="SMART" id="SM00091">
    <property type="entry name" value="PAS"/>
    <property type="match status" value="1"/>
</dbReference>
<protein>
    <recommendedName>
        <fullName evidence="2">histidine kinase</fullName>
        <ecNumber evidence="2">2.7.13.3</ecNumber>
    </recommendedName>
</protein>
<dbReference type="PRINTS" id="PR00344">
    <property type="entry name" value="BCTRLSENSOR"/>
</dbReference>
<evidence type="ECO:0000256" key="3">
    <source>
        <dbReference type="ARBA" id="ARBA00022553"/>
    </source>
</evidence>
<evidence type="ECO:0000256" key="4">
    <source>
        <dbReference type="ARBA" id="ARBA00022679"/>
    </source>
</evidence>
<proteinExistence type="predicted"/>
<dbReference type="InterPro" id="IPR036890">
    <property type="entry name" value="HATPase_C_sf"/>
</dbReference>
<dbReference type="InterPro" id="IPR000014">
    <property type="entry name" value="PAS"/>
</dbReference>
<dbReference type="PROSITE" id="PS50109">
    <property type="entry name" value="HIS_KIN"/>
    <property type="match status" value="1"/>
</dbReference>
<dbReference type="PANTHER" id="PTHR43304:SF1">
    <property type="entry name" value="PAC DOMAIN-CONTAINING PROTEIN"/>
    <property type="match status" value="1"/>
</dbReference>
<dbReference type="Gene3D" id="3.30.450.20">
    <property type="entry name" value="PAS domain"/>
    <property type="match status" value="1"/>
</dbReference>
<evidence type="ECO:0000256" key="5">
    <source>
        <dbReference type="ARBA" id="ARBA00022777"/>
    </source>
</evidence>
<dbReference type="InterPro" id="IPR035965">
    <property type="entry name" value="PAS-like_dom_sf"/>
</dbReference>
<dbReference type="RefSeq" id="WP_187731813.1">
    <property type="nucleotide sequence ID" value="NZ_BMFN01000003.1"/>
</dbReference>
<organism evidence="8 9">
    <name type="scientific">Hymenobacter qilianensis</name>
    <dbReference type="NCBI Taxonomy" id="1385715"/>
    <lineage>
        <taxon>Bacteria</taxon>
        <taxon>Pseudomonadati</taxon>
        <taxon>Bacteroidota</taxon>
        <taxon>Cytophagia</taxon>
        <taxon>Cytophagales</taxon>
        <taxon>Hymenobacteraceae</taxon>
        <taxon>Hymenobacter</taxon>
    </lineage>
</organism>
<accession>A0A7H0GTB5</accession>
<keyword evidence="9" id="KW-1185">Reference proteome</keyword>
<dbReference type="KEGG" id="hqi:H9L05_16220"/>
<dbReference type="GO" id="GO:0000155">
    <property type="term" value="F:phosphorelay sensor kinase activity"/>
    <property type="evidence" value="ECO:0007669"/>
    <property type="project" value="InterPro"/>
</dbReference>
<dbReference type="InterPro" id="IPR004358">
    <property type="entry name" value="Sig_transdc_His_kin-like_C"/>
</dbReference>
<comment type="catalytic activity">
    <reaction evidence="1">
        <text>ATP + protein L-histidine = ADP + protein N-phospho-L-histidine.</text>
        <dbReference type="EC" id="2.7.13.3"/>
    </reaction>
</comment>
<dbReference type="InterPro" id="IPR005467">
    <property type="entry name" value="His_kinase_dom"/>
</dbReference>
<dbReference type="Pfam" id="PF02518">
    <property type="entry name" value="HATPase_c"/>
    <property type="match status" value="1"/>
</dbReference>
<dbReference type="Proteomes" id="UP000516093">
    <property type="component" value="Chromosome"/>
</dbReference>
<dbReference type="InterPro" id="IPR036097">
    <property type="entry name" value="HisK_dim/P_sf"/>
</dbReference>
<dbReference type="SUPFAM" id="SSF47384">
    <property type="entry name" value="Homodimeric domain of signal transducing histidine kinase"/>
    <property type="match status" value="1"/>
</dbReference>
<dbReference type="InterPro" id="IPR003594">
    <property type="entry name" value="HATPase_dom"/>
</dbReference>
<sequence length="433" mass="48412">MSFSDRPSLEVENQALRAEIALLKAQRVVQAEYQALAEAYQHSQVRFRSVFEASPLGQKIIGPDLTIRQANPAIAAMLGLKSPEELLDRVILDFVHPHYKADWNRLREALWSHHLPSYVLESYFIRANGLHFWCRVTSVLFTEDGQDWGYTTLEDITARKHLEAQQLQQQQQVQAANEELAVVNEELRITNEELLEANTLLEQTNAELDSFVYAASHDLKAPIVNLESLVLTLTQELAPAAQQAGQVPGILEMMKQAIERFRHTLNSLTEIGTMKEEVTHSRQVVRLAAVVEDVRQDLQPLLTTSGGQIEVDLAGEPSLVFSEKNLRSLIFNLVSNGLKYRHPDRPPLVRVSSQRTEGQIVLRVQDNGLGLDTAQQGQLFTLFRRLHTHVEGSGVGLYLVKKIVDQAGGSIRVESQPGQGSTFIVALPSKGVK</sequence>
<gene>
    <name evidence="8" type="ORF">H9L05_16220</name>
</gene>
<dbReference type="EC" id="2.7.13.3" evidence="2"/>
<evidence type="ECO:0000256" key="6">
    <source>
        <dbReference type="SAM" id="Coils"/>
    </source>
</evidence>
<keyword evidence="4" id="KW-0808">Transferase</keyword>
<dbReference type="Gene3D" id="3.30.565.10">
    <property type="entry name" value="Histidine kinase-like ATPase, C-terminal domain"/>
    <property type="match status" value="1"/>
</dbReference>
<dbReference type="CDD" id="cd00130">
    <property type="entry name" value="PAS"/>
    <property type="match status" value="1"/>
</dbReference>
<dbReference type="Pfam" id="PF13426">
    <property type="entry name" value="PAS_9"/>
    <property type="match status" value="1"/>
</dbReference>
<keyword evidence="5 8" id="KW-0418">Kinase</keyword>